<dbReference type="PANTHER" id="PTHR10846:SF8">
    <property type="entry name" value="INNER MEMBRANE PROTEIN YRBG"/>
    <property type="match status" value="1"/>
</dbReference>
<proteinExistence type="predicted"/>
<feature type="domain" description="Sodium/calcium exchanger membrane region" evidence="6">
    <location>
        <begin position="177"/>
        <end position="319"/>
    </location>
</feature>
<evidence type="ECO:0000256" key="2">
    <source>
        <dbReference type="ARBA" id="ARBA00022692"/>
    </source>
</evidence>
<accession>A0ABZ2XEP9</accession>
<evidence type="ECO:0000313" key="8">
    <source>
        <dbReference type="Proteomes" id="UP001479520"/>
    </source>
</evidence>
<feature type="transmembrane region" description="Helical" evidence="5">
    <location>
        <begin position="105"/>
        <end position="124"/>
    </location>
</feature>
<feature type="transmembrane region" description="Helical" evidence="5">
    <location>
        <begin position="335"/>
        <end position="352"/>
    </location>
</feature>
<feature type="domain" description="Sodium/calcium exchanger membrane region" evidence="6">
    <location>
        <begin position="5"/>
        <end position="144"/>
    </location>
</feature>
<feature type="transmembrane region" description="Helical" evidence="5">
    <location>
        <begin position="69"/>
        <end position="93"/>
    </location>
</feature>
<evidence type="ECO:0000256" key="3">
    <source>
        <dbReference type="ARBA" id="ARBA00022989"/>
    </source>
</evidence>
<dbReference type="Pfam" id="PF01699">
    <property type="entry name" value="Na_Ca_ex"/>
    <property type="match status" value="2"/>
</dbReference>
<evidence type="ECO:0000256" key="1">
    <source>
        <dbReference type="ARBA" id="ARBA00004141"/>
    </source>
</evidence>
<feature type="transmembrane region" description="Helical" evidence="5">
    <location>
        <begin position="246"/>
        <end position="271"/>
    </location>
</feature>
<protein>
    <submittedName>
        <fullName evidence="7">Calcium/sodium antiporter</fullName>
    </submittedName>
</protein>
<dbReference type="Gene3D" id="1.20.1420.30">
    <property type="entry name" value="NCX, central ion-binding region"/>
    <property type="match status" value="2"/>
</dbReference>
<feature type="transmembrane region" description="Helical" evidence="5">
    <location>
        <begin position="211"/>
        <end position="234"/>
    </location>
</feature>
<keyword evidence="3 5" id="KW-1133">Transmembrane helix</keyword>
<dbReference type="NCBIfam" id="TIGR00367">
    <property type="entry name" value="calcium/sodium antiporter"/>
    <property type="match status" value="1"/>
</dbReference>
<gene>
    <name evidence="7" type="ORF">AADV58_10095</name>
</gene>
<keyword evidence="4 5" id="KW-0472">Membrane</keyword>
<dbReference type="PANTHER" id="PTHR10846">
    <property type="entry name" value="SODIUM/POTASSIUM/CALCIUM EXCHANGER"/>
    <property type="match status" value="1"/>
</dbReference>
<dbReference type="InterPro" id="IPR004481">
    <property type="entry name" value="K/Na/Ca-exchanger"/>
</dbReference>
<dbReference type="Proteomes" id="UP001479520">
    <property type="component" value="Chromosome"/>
</dbReference>
<feature type="transmembrane region" description="Helical" evidence="5">
    <location>
        <begin position="30"/>
        <end position="49"/>
    </location>
</feature>
<evidence type="ECO:0000256" key="4">
    <source>
        <dbReference type="ARBA" id="ARBA00023136"/>
    </source>
</evidence>
<feature type="transmembrane region" description="Helical" evidence="5">
    <location>
        <begin position="130"/>
        <end position="150"/>
    </location>
</feature>
<keyword evidence="2 5" id="KW-0812">Transmembrane</keyword>
<dbReference type="InterPro" id="IPR044880">
    <property type="entry name" value="NCX_ion-bd_dom_sf"/>
</dbReference>
<sequence length="363" mass="38056">MFEHILMFILGLAALTLGAELMVRGAARLALTFGISPLVVGLTIVAFGTSAPEMAVSAGAALNGSGDLAIGNVVGSNIANILLILGLSALIVPLAVNEQLIRQEIPIMIGTFLLFVVFAMDGNIGRGEGALLFALVVVYTVFLVTQSRRASKETEAEFADEMPDTNSRWDAHWSVQLLLVLGGLGLLVVGADWLVDSAVAVAKAFGVSDLVIGLTVVAVGTSMPEIATSLVAAWRGERDIAVGNVVGSNIFNVLAVLGFSSLIADGGIIVSEAARNFDLWVMLAVGFACLPIVVTGREIARWEGGVFIAYYVAYTAYLVLAATQHDSLAAFSSTMLSYVLPLTVITLIVSFVRNSEKLPPTNG</sequence>
<reference evidence="7 8" key="1">
    <citation type="submission" date="2024-04" db="EMBL/GenBank/DDBJ databases">
        <title>Dissimilatory iodate-reducing microorganisms contribute to the enrichment of iodine in groundwater.</title>
        <authorList>
            <person name="Jiang Z."/>
        </authorList>
    </citation>
    <scope>NUCLEOTIDE SEQUENCE [LARGE SCALE GENOMIC DNA]</scope>
    <source>
        <strain evidence="7 8">NCP973</strain>
    </source>
</reference>
<organism evidence="7 8">
    <name type="scientific">Azonexus hydrophilus</name>
    <dbReference type="NCBI Taxonomy" id="418702"/>
    <lineage>
        <taxon>Bacteria</taxon>
        <taxon>Pseudomonadati</taxon>
        <taxon>Pseudomonadota</taxon>
        <taxon>Betaproteobacteria</taxon>
        <taxon>Rhodocyclales</taxon>
        <taxon>Azonexaceae</taxon>
        <taxon>Azonexus</taxon>
    </lineage>
</organism>
<comment type="subcellular location">
    <subcellularLocation>
        <location evidence="1">Membrane</location>
        <topology evidence="1">Multi-pass membrane protein</topology>
    </subcellularLocation>
</comment>
<name>A0ABZ2XEP9_9RHOO</name>
<dbReference type="Gene3D" id="6.10.280.80">
    <property type="entry name" value="NCX, peripheral helical region"/>
    <property type="match status" value="1"/>
</dbReference>
<evidence type="ECO:0000256" key="5">
    <source>
        <dbReference type="SAM" id="Phobius"/>
    </source>
</evidence>
<keyword evidence="8" id="KW-1185">Reference proteome</keyword>
<feature type="transmembrane region" description="Helical" evidence="5">
    <location>
        <begin position="306"/>
        <end position="323"/>
    </location>
</feature>
<feature type="transmembrane region" description="Helical" evidence="5">
    <location>
        <begin position="171"/>
        <end position="191"/>
    </location>
</feature>
<dbReference type="RefSeq" id="WP_281982695.1">
    <property type="nucleotide sequence ID" value="NZ_CALFBA010000047.1"/>
</dbReference>
<evidence type="ECO:0000313" key="7">
    <source>
        <dbReference type="EMBL" id="WZJ20304.1"/>
    </source>
</evidence>
<evidence type="ECO:0000259" key="6">
    <source>
        <dbReference type="Pfam" id="PF01699"/>
    </source>
</evidence>
<feature type="transmembrane region" description="Helical" evidence="5">
    <location>
        <begin position="277"/>
        <end position="294"/>
    </location>
</feature>
<dbReference type="InterPro" id="IPR004837">
    <property type="entry name" value="NaCa_Exmemb"/>
</dbReference>
<feature type="transmembrane region" description="Helical" evidence="5">
    <location>
        <begin position="6"/>
        <end position="23"/>
    </location>
</feature>
<dbReference type="EMBL" id="CP151406">
    <property type="protein sequence ID" value="WZJ20304.1"/>
    <property type="molecule type" value="Genomic_DNA"/>
</dbReference>